<dbReference type="GeneID" id="109725694"/>
<gene>
    <name evidence="3" type="primary">LOC109725694</name>
</gene>
<dbReference type="InterPro" id="IPR010765">
    <property type="entry name" value="DUF1350"/>
</dbReference>
<feature type="region of interest" description="Disordered" evidence="1">
    <location>
        <begin position="16"/>
        <end position="61"/>
    </location>
</feature>
<protein>
    <submittedName>
        <fullName evidence="3">Uncharacterized protein LOC109725694 isoform X1</fullName>
    </submittedName>
</protein>
<accession>A0A6P5GRN9</accession>
<feature type="compositionally biased region" description="Basic residues" evidence="1">
    <location>
        <begin position="27"/>
        <end position="40"/>
    </location>
</feature>
<organism evidence="2 3">
    <name type="scientific">Ananas comosus</name>
    <name type="common">Pineapple</name>
    <name type="synonym">Ananas ananas</name>
    <dbReference type="NCBI Taxonomy" id="4615"/>
    <lineage>
        <taxon>Eukaryota</taxon>
        <taxon>Viridiplantae</taxon>
        <taxon>Streptophyta</taxon>
        <taxon>Embryophyta</taxon>
        <taxon>Tracheophyta</taxon>
        <taxon>Spermatophyta</taxon>
        <taxon>Magnoliopsida</taxon>
        <taxon>Liliopsida</taxon>
        <taxon>Poales</taxon>
        <taxon>Bromeliaceae</taxon>
        <taxon>Bromelioideae</taxon>
        <taxon>Ananas</taxon>
    </lineage>
</organism>
<dbReference type="Pfam" id="PF07082">
    <property type="entry name" value="DUF1350"/>
    <property type="match status" value="2"/>
</dbReference>
<reference evidence="2" key="1">
    <citation type="journal article" date="2015" name="Nat. Genet.">
        <title>The pineapple genome and the evolution of CAM photosynthesis.</title>
        <authorList>
            <person name="Ming R."/>
            <person name="VanBuren R."/>
            <person name="Wai C.M."/>
            <person name="Tang H."/>
            <person name="Schatz M.C."/>
            <person name="Bowers J.E."/>
            <person name="Lyons E."/>
            <person name="Wang M.L."/>
            <person name="Chen J."/>
            <person name="Biggers E."/>
            <person name="Zhang J."/>
            <person name="Huang L."/>
            <person name="Zhang L."/>
            <person name="Miao W."/>
            <person name="Zhang J."/>
            <person name="Ye Z."/>
            <person name="Miao C."/>
            <person name="Lin Z."/>
            <person name="Wang H."/>
            <person name="Zhou H."/>
            <person name="Yim W.C."/>
            <person name="Priest H.D."/>
            <person name="Zheng C."/>
            <person name="Woodhouse M."/>
            <person name="Edger P.P."/>
            <person name="Guyot R."/>
            <person name="Guo H.B."/>
            <person name="Guo H."/>
            <person name="Zheng G."/>
            <person name="Singh R."/>
            <person name="Sharma A."/>
            <person name="Min X."/>
            <person name="Zheng Y."/>
            <person name="Lee H."/>
            <person name="Gurtowski J."/>
            <person name="Sedlazeck F.J."/>
            <person name="Harkess A."/>
            <person name="McKain M.R."/>
            <person name="Liao Z."/>
            <person name="Fang J."/>
            <person name="Liu J."/>
            <person name="Zhang X."/>
            <person name="Zhang Q."/>
            <person name="Hu W."/>
            <person name="Qin Y."/>
            <person name="Wang K."/>
            <person name="Chen L.Y."/>
            <person name="Shirley N."/>
            <person name="Lin Y.R."/>
            <person name="Liu L.Y."/>
            <person name="Hernandez A.G."/>
            <person name="Wright C.L."/>
            <person name="Bulone V."/>
            <person name="Tuskan G.A."/>
            <person name="Heath K."/>
            <person name="Zee F."/>
            <person name="Moore P.H."/>
            <person name="Sunkar R."/>
            <person name="Leebens-Mack J.H."/>
            <person name="Mockler T."/>
            <person name="Bennetzen J.L."/>
            <person name="Freeling M."/>
            <person name="Sankoff D."/>
            <person name="Paterson A.H."/>
            <person name="Zhu X."/>
            <person name="Yang X."/>
            <person name="Smith J.A."/>
            <person name="Cushman J.C."/>
            <person name="Paull R.E."/>
            <person name="Yu Q."/>
        </authorList>
    </citation>
    <scope>NUCLEOTIDE SEQUENCE [LARGE SCALE GENOMIC DNA]</scope>
    <source>
        <strain evidence="2">cv. F153</strain>
    </source>
</reference>
<dbReference type="InterPro" id="IPR029058">
    <property type="entry name" value="AB_hydrolase_fold"/>
</dbReference>
<reference evidence="3" key="2">
    <citation type="submission" date="2025-08" db="UniProtKB">
        <authorList>
            <consortium name="RefSeq"/>
        </authorList>
    </citation>
    <scope>IDENTIFICATION</scope>
    <source>
        <tissue evidence="3">Leaf</tissue>
    </source>
</reference>
<proteinExistence type="predicted"/>
<dbReference type="SUPFAM" id="SSF53474">
    <property type="entry name" value="alpha/beta-Hydrolases"/>
    <property type="match status" value="1"/>
</dbReference>
<dbReference type="Proteomes" id="UP000515123">
    <property type="component" value="Linkage group 20"/>
</dbReference>
<dbReference type="Gene3D" id="3.40.50.1820">
    <property type="entry name" value="alpha/beta hydrolase"/>
    <property type="match status" value="1"/>
</dbReference>
<keyword evidence="2" id="KW-1185">Reference proteome</keyword>
<evidence type="ECO:0000256" key="1">
    <source>
        <dbReference type="SAM" id="MobiDB-lite"/>
    </source>
</evidence>
<dbReference type="PANTHER" id="PTHR34127">
    <property type="entry name" value="OS04G0405600 PROTEIN"/>
    <property type="match status" value="1"/>
</dbReference>
<dbReference type="PANTHER" id="PTHR34127:SF3">
    <property type="entry name" value="INITIATION FACTOR 4F SUBUNIT (DUF1350)"/>
    <property type="match status" value="1"/>
</dbReference>
<evidence type="ECO:0000313" key="2">
    <source>
        <dbReference type="Proteomes" id="UP000515123"/>
    </source>
</evidence>
<dbReference type="RefSeq" id="XP_020110569.1">
    <property type="nucleotide sequence ID" value="XM_020254980.1"/>
</dbReference>
<sequence length="398" mass="43780">MALLLPPLPLHSLRLSTSLSPSSSSHGRNHHPHHRSHVRPPKPSPRMASMDGYPLALPSVPPRRRPPYVRRGSCLVVPPPSPARKPSAVVKFLGGAFVGAVPELTYSHFMELLAREGFLVVSVPYDVTFDHERAAKEVFERFHSCLDSLLDAGIPDAGLEPSDLSRLPIFSVGHSNGALLQLLVGSYFSEKIPKANAVISFNNKPAAEAVPYFEQLGPMVSQVMPIMEVSPVYSMARNASDDAWKALLDTAGTLIQEYDQEIMVSLNKFADQIPSVMNQVTQGISEFRPTPSENRQLFKKSYSVPHTLLVKFSDDPIDETDLLEDILRPRVASIGGSIEKVTLSGTHLTPCAQDLQWQVGPQYTPADAVAQSLKSLSLNDTRVLARTIADWFKRINPE</sequence>
<evidence type="ECO:0000313" key="3">
    <source>
        <dbReference type="RefSeq" id="XP_020110569.1"/>
    </source>
</evidence>
<name>A0A6P5GRN9_ANACO</name>
<dbReference type="AlphaFoldDB" id="A0A6P5GRN9"/>
<feature type="compositionally biased region" description="Low complexity" evidence="1">
    <location>
        <begin position="16"/>
        <end position="26"/>
    </location>
</feature>
<dbReference type="OrthoDB" id="3980at2759"/>